<dbReference type="EMBL" id="KV441448">
    <property type="protein sequence ID" value="OAF54199.1"/>
    <property type="molecule type" value="Genomic_DNA"/>
</dbReference>
<accession>A0A176ZWB5</accession>
<dbReference type="GO" id="GO:0016020">
    <property type="term" value="C:membrane"/>
    <property type="evidence" value="ECO:0007669"/>
    <property type="project" value="UniProtKB-SubCell"/>
</dbReference>
<evidence type="ECO:0000256" key="3">
    <source>
        <dbReference type="ARBA" id="ARBA00022692"/>
    </source>
</evidence>
<feature type="region of interest" description="Disordered" evidence="6">
    <location>
        <begin position="265"/>
        <end position="289"/>
    </location>
</feature>
<dbReference type="GeneID" id="36292584"/>
<gene>
    <name evidence="8" type="ORF">VC83_09554</name>
</gene>
<proteinExistence type="predicted"/>
<organism evidence="8">
    <name type="scientific">Pseudogymnoascus destructans</name>
    <dbReference type="NCBI Taxonomy" id="655981"/>
    <lineage>
        <taxon>Eukaryota</taxon>
        <taxon>Fungi</taxon>
        <taxon>Dikarya</taxon>
        <taxon>Ascomycota</taxon>
        <taxon>Pezizomycotina</taxon>
        <taxon>Leotiomycetes</taxon>
        <taxon>Thelebolales</taxon>
        <taxon>Thelebolaceae</taxon>
        <taxon>Pseudogymnoascus</taxon>
    </lineage>
</organism>
<dbReference type="GO" id="GO:0022857">
    <property type="term" value="F:transmembrane transporter activity"/>
    <property type="evidence" value="ECO:0007669"/>
    <property type="project" value="InterPro"/>
</dbReference>
<dbReference type="Gene3D" id="1.20.1250.20">
    <property type="entry name" value="MFS general substrate transporter like domains"/>
    <property type="match status" value="1"/>
</dbReference>
<evidence type="ECO:0000256" key="5">
    <source>
        <dbReference type="ARBA" id="ARBA00023136"/>
    </source>
</evidence>
<reference evidence="8" key="1">
    <citation type="submission" date="2016-03" db="EMBL/GenBank/DDBJ databases">
        <title>Updated assembly of Pseudogymnoascus destructans, the fungus causing white-nose syndrome of bats.</title>
        <authorList>
            <person name="Palmer J.M."/>
            <person name="Drees K.P."/>
            <person name="Foster J.T."/>
            <person name="Lindner D.L."/>
        </authorList>
    </citation>
    <scope>NUCLEOTIDE SEQUENCE [LARGE SCALE GENOMIC DNA]</scope>
    <source>
        <strain evidence="8">20631-21</strain>
    </source>
</reference>
<name>A0A176ZWB5_9PEZI</name>
<feature type="region of interest" description="Disordered" evidence="6">
    <location>
        <begin position="13"/>
        <end position="72"/>
    </location>
</feature>
<dbReference type="VEuPathDB" id="FungiDB:GMDG_08233"/>
<dbReference type="PANTHER" id="PTHR23504">
    <property type="entry name" value="MAJOR FACILITATOR SUPERFAMILY DOMAIN-CONTAINING PROTEIN 10"/>
    <property type="match status" value="1"/>
</dbReference>
<feature type="compositionally biased region" description="Basic residues" evidence="6">
    <location>
        <begin position="17"/>
        <end position="29"/>
    </location>
</feature>
<dbReference type="InterPro" id="IPR011701">
    <property type="entry name" value="MFS"/>
</dbReference>
<feature type="transmembrane region" description="Helical" evidence="7">
    <location>
        <begin position="139"/>
        <end position="159"/>
    </location>
</feature>
<dbReference type="InterPro" id="IPR036259">
    <property type="entry name" value="MFS_trans_sf"/>
</dbReference>
<protein>
    <recommendedName>
        <fullName evidence="9">Major facilitator superfamily (MFS) profile domain-containing protein</fullName>
    </recommendedName>
</protein>
<sequence>MWQFASGAIRPTYTRRGPLHHHGHRRVHSHSSTISSTSSTSPPPPSSMTSSLAHIPPSPSKTPQRHHPPPPIHLLRLPALQRILQRPLPLFAFADPPLGRNIPARDIGFSLSAAGVATIMFQVLIFGRLRDKMGNKATYRAGLGLFAVALLATPTVPFADSKPPFKFLTGHMWMWAHLSLVLLAKTVASVGGLSSALLLITNSAPEPECLGALNGLAQTLSSAGRGVGPVMAGGLFSAAPKNGRSGGWIPFGVFGGCRGARVRGKLGDSGEELEGEEWDEGEHDEEEVL</sequence>
<feature type="transmembrane region" description="Helical" evidence="7">
    <location>
        <begin position="179"/>
        <end position="200"/>
    </location>
</feature>
<evidence type="ECO:0000256" key="2">
    <source>
        <dbReference type="ARBA" id="ARBA00022448"/>
    </source>
</evidence>
<evidence type="ECO:0008006" key="9">
    <source>
        <dbReference type="Google" id="ProtNLM"/>
    </source>
</evidence>
<evidence type="ECO:0000256" key="6">
    <source>
        <dbReference type="SAM" id="MobiDB-lite"/>
    </source>
</evidence>
<evidence type="ECO:0000256" key="4">
    <source>
        <dbReference type="ARBA" id="ARBA00022989"/>
    </source>
</evidence>
<evidence type="ECO:0000256" key="1">
    <source>
        <dbReference type="ARBA" id="ARBA00004141"/>
    </source>
</evidence>
<dbReference type="RefSeq" id="XP_024319506.1">
    <property type="nucleotide sequence ID" value="XM_024472967.1"/>
</dbReference>
<dbReference type="SUPFAM" id="SSF103473">
    <property type="entry name" value="MFS general substrate transporter"/>
    <property type="match status" value="1"/>
</dbReference>
<evidence type="ECO:0000313" key="8">
    <source>
        <dbReference type="EMBL" id="OAF54199.1"/>
    </source>
</evidence>
<dbReference type="AlphaFoldDB" id="A0A176ZWB5"/>
<keyword evidence="4 7" id="KW-1133">Transmembrane helix</keyword>
<comment type="subcellular location">
    <subcellularLocation>
        <location evidence="1">Membrane</location>
        <topology evidence="1">Multi-pass membrane protein</topology>
    </subcellularLocation>
</comment>
<keyword evidence="5 7" id="KW-0472">Membrane</keyword>
<dbReference type="OrthoDB" id="10262656at2759"/>
<evidence type="ECO:0000256" key="7">
    <source>
        <dbReference type="SAM" id="Phobius"/>
    </source>
</evidence>
<feature type="transmembrane region" description="Helical" evidence="7">
    <location>
        <begin position="107"/>
        <end position="127"/>
    </location>
</feature>
<keyword evidence="2" id="KW-0813">Transport</keyword>
<dbReference type="PANTHER" id="PTHR23504:SF39">
    <property type="entry name" value="TRANSPORTER, PUTATIVE (AFU_ORTHOLOGUE AFUA_6G03860)-RELATED"/>
    <property type="match status" value="1"/>
</dbReference>
<dbReference type="Proteomes" id="UP000077154">
    <property type="component" value="Unassembled WGS sequence"/>
</dbReference>
<dbReference type="Pfam" id="PF07690">
    <property type="entry name" value="MFS_1"/>
    <property type="match status" value="1"/>
</dbReference>
<feature type="compositionally biased region" description="Low complexity" evidence="6">
    <location>
        <begin position="30"/>
        <end position="40"/>
    </location>
</feature>
<feature type="compositionally biased region" description="Acidic residues" evidence="6">
    <location>
        <begin position="269"/>
        <end position="289"/>
    </location>
</feature>
<keyword evidence="3 7" id="KW-0812">Transmembrane</keyword>